<comment type="caution">
    <text evidence="2">The sequence shown here is derived from an EMBL/GenBank/DDBJ whole genome shotgun (WGS) entry which is preliminary data.</text>
</comment>
<dbReference type="AlphaFoldDB" id="A0A9W8NRC2"/>
<dbReference type="Proteomes" id="UP001142393">
    <property type="component" value="Unassembled WGS sequence"/>
</dbReference>
<feature type="compositionally biased region" description="Low complexity" evidence="1">
    <location>
        <begin position="438"/>
        <end position="454"/>
    </location>
</feature>
<feature type="compositionally biased region" description="Polar residues" evidence="1">
    <location>
        <begin position="483"/>
        <end position="493"/>
    </location>
</feature>
<feature type="compositionally biased region" description="Low complexity" evidence="1">
    <location>
        <begin position="322"/>
        <end position="333"/>
    </location>
</feature>
<sequence>MATPSSSATSPSPPMAYLQPIVPVVSASQGPSSSSISSLSPLAEPGEGERRKKAVQKFLARAEISNVTRTLRTRLSYASSKTSHNAVSMPFGDLDTQIQSTSSTIPGARSYAAKRKGNSQPIGNTMSSPLRRGSLGPSPRTPVNTTNVGASTSTAAAEPNAQTLFTSILAPPSPSQARTIFNANDPPVAAPVRPSMSPKVRNLNNGKVGKGIAESSRALAKSRRQPDKRKNKGKSRKAVDADGDVDMEAAATLTSLLLHHRPSIAGSGSSPRSSIDGSEAGTPYSQQPASARSSFSAILPSNSSSSVSISHRGNTPPRSSDTTGQQQQQGQTTPRPAPTDNEAADLMLFLATSPSPARPTTSKDARDAAAFRALSNTSTNPNNSNSSNMMRAKPRVLFPTQSELPDDPSVALSRSGPGLVNHDSFASSPRLRMGTDVEPQTQRTTTERSSSTSQPPTPAQLLEHQPVSFPAHGTHLLPPPSLPSVQRPTPLNYPSSPSSLRNESSPNPEQPASGAQTDFNFSEYIHASPTRTGSGAVHPTSTQKSNLGLRADVGRKLFEEEQIRLQEKRRTENRGLDAGIDLVRT</sequence>
<feature type="region of interest" description="Disordered" evidence="1">
    <location>
        <begin position="176"/>
        <end position="243"/>
    </location>
</feature>
<gene>
    <name evidence="2" type="ORF">DFH05DRAFT_1464011</name>
</gene>
<reference evidence="2 3" key="1">
    <citation type="journal article" date="2023" name="Proc. Natl. Acad. Sci. U.S.A.">
        <title>A global phylogenomic analysis of the shiitake genus Lentinula.</title>
        <authorList>
            <person name="Sierra-Patev S."/>
            <person name="Min B."/>
            <person name="Naranjo-Ortiz M."/>
            <person name="Looney B."/>
            <person name="Konkel Z."/>
            <person name="Slot J.C."/>
            <person name="Sakamoto Y."/>
            <person name="Steenwyk J.L."/>
            <person name="Rokas A."/>
            <person name="Carro J."/>
            <person name="Camarero S."/>
            <person name="Ferreira P."/>
            <person name="Molpeceres G."/>
            <person name="Ruiz-Duenas F.J."/>
            <person name="Serrano A."/>
            <person name="Henrissat B."/>
            <person name="Drula E."/>
            <person name="Hughes K.W."/>
            <person name="Mata J.L."/>
            <person name="Ishikawa N.K."/>
            <person name="Vargas-Isla R."/>
            <person name="Ushijima S."/>
            <person name="Smith C.A."/>
            <person name="Donoghue J."/>
            <person name="Ahrendt S."/>
            <person name="Andreopoulos W."/>
            <person name="He G."/>
            <person name="LaButti K."/>
            <person name="Lipzen A."/>
            <person name="Ng V."/>
            <person name="Riley R."/>
            <person name="Sandor L."/>
            <person name="Barry K."/>
            <person name="Martinez A.T."/>
            <person name="Xiao Y."/>
            <person name="Gibbons J.G."/>
            <person name="Terashima K."/>
            <person name="Grigoriev I.V."/>
            <person name="Hibbett D."/>
        </authorList>
    </citation>
    <scope>NUCLEOTIDE SEQUENCE [LARGE SCALE GENOMIC DNA]</scope>
    <source>
        <strain evidence="2 3">TFB7810</strain>
    </source>
</reference>
<feature type="compositionally biased region" description="Polar residues" evidence="1">
    <location>
        <begin position="118"/>
        <end position="128"/>
    </location>
</feature>
<name>A0A9W8NRC2_9AGAR</name>
<feature type="region of interest" description="Disordered" evidence="1">
    <location>
        <begin position="26"/>
        <end position="54"/>
    </location>
</feature>
<evidence type="ECO:0000256" key="1">
    <source>
        <dbReference type="SAM" id="MobiDB-lite"/>
    </source>
</evidence>
<protein>
    <submittedName>
        <fullName evidence="2">Uncharacterized protein</fullName>
    </submittedName>
</protein>
<evidence type="ECO:0000313" key="3">
    <source>
        <dbReference type="Proteomes" id="UP001142393"/>
    </source>
</evidence>
<feature type="compositionally biased region" description="Polar residues" evidence="1">
    <location>
        <begin position="311"/>
        <end position="321"/>
    </location>
</feature>
<feature type="compositionally biased region" description="Basic residues" evidence="1">
    <location>
        <begin position="220"/>
        <end position="236"/>
    </location>
</feature>
<feature type="compositionally biased region" description="Low complexity" evidence="1">
    <location>
        <begin position="262"/>
        <end position="278"/>
    </location>
</feature>
<feature type="compositionally biased region" description="Low complexity" evidence="1">
    <location>
        <begin position="26"/>
        <end position="41"/>
    </location>
</feature>
<feature type="compositionally biased region" description="Polar residues" evidence="1">
    <location>
        <begin position="529"/>
        <end position="546"/>
    </location>
</feature>
<feature type="compositionally biased region" description="Low complexity" evidence="1">
    <location>
        <begin position="494"/>
        <end position="507"/>
    </location>
</feature>
<accession>A0A9W8NRC2</accession>
<proteinExistence type="predicted"/>
<feature type="region of interest" description="Disordered" evidence="1">
    <location>
        <begin position="399"/>
        <end position="549"/>
    </location>
</feature>
<evidence type="ECO:0000313" key="2">
    <source>
        <dbReference type="EMBL" id="KAJ3739233.1"/>
    </source>
</evidence>
<feature type="compositionally biased region" description="Polar residues" evidence="1">
    <location>
        <begin position="283"/>
        <end position="292"/>
    </location>
</feature>
<keyword evidence="3" id="KW-1185">Reference proteome</keyword>
<feature type="compositionally biased region" description="Low complexity" evidence="1">
    <location>
        <begin position="293"/>
        <end position="310"/>
    </location>
</feature>
<feature type="region of interest" description="Disordered" evidence="1">
    <location>
        <begin position="262"/>
        <end position="340"/>
    </location>
</feature>
<organism evidence="2 3">
    <name type="scientific">Lentinula detonsa</name>
    <dbReference type="NCBI Taxonomy" id="2804962"/>
    <lineage>
        <taxon>Eukaryota</taxon>
        <taxon>Fungi</taxon>
        <taxon>Dikarya</taxon>
        <taxon>Basidiomycota</taxon>
        <taxon>Agaricomycotina</taxon>
        <taxon>Agaricomycetes</taxon>
        <taxon>Agaricomycetidae</taxon>
        <taxon>Agaricales</taxon>
        <taxon>Marasmiineae</taxon>
        <taxon>Omphalotaceae</taxon>
        <taxon>Lentinula</taxon>
    </lineage>
</organism>
<feature type="region of interest" description="Disordered" evidence="1">
    <location>
        <begin position="109"/>
        <end position="141"/>
    </location>
</feature>
<dbReference type="EMBL" id="JANVFU010000019">
    <property type="protein sequence ID" value="KAJ3739233.1"/>
    <property type="molecule type" value="Genomic_DNA"/>
</dbReference>